<protein>
    <submittedName>
        <fullName evidence="1">Uncharacterized protein</fullName>
    </submittedName>
</protein>
<gene>
    <name evidence="1" type="ORF">S01H1_60320</name>
</gene>
<comment type="caution">
    <text evidence="1">The sequence shown here is derived from an EMBL/GenBank/DDBJ whole genome shotgun (WGS) entry which is preliminary data.</text>
</comment>
<name>X0W8Y2_9ZZZZ</name>
<reference evidence="1" key="1">
    <citation type="journal article" date="2014" name="Front. Microbiol.">
        <title>High frequency of phylogenetically diverse reductive dehalogenase-homologous genes in deep subseafloor sedimentary metagenomes.</title>
        <authorList>
            <person name="Kawai M."/>
            <person name="Futagami T."/>
            <person name="Toyoda A."/>
            <person name="Takaki Y."/>
            <person name="Nishi S."/>
            <person name="Hori S."/>
            <person name="Arai W."/>
            <person name="Tsubouchi T."/>
            <person name="Morono Y."/>
            <person name="Uchiyama I."/>
            <person name="Ito T."/>
            <person name="Fujiyama A."/>
            <person name="Inagaki F."/>
            <person name="Takami H."/>
        </authorList>
    </citation>
    <scope>NUCLEOTIDE SEQUENCE</scope>
    <source>
        <strain evidence="1">Expedition CK06-06</strain>
    </source>
</reference>
<sequence>MEEQINNIVIDAIPIKGLNNKKPKGHNMFDIVSPNIAIISKKKSGKSNLLYHILKNV</sequence>
<organism evidence="1">
    <name type="scientific">marine sediment metagenome</name>
    <dbReference type="NCBI Taxonomy" id="412755"/>
    <lineage>
        <taxon>unclassified sequences</taxon>
        <taxon>metagenomes</taxon>
        <taxon>ecological metagenomes</taxon>
    </lineage>
</organism>
<proteinExistence type="predicted"/>
<feature type="non-terminal residue" evidence="1">
    <location>
        <position position="57"/>
    </location>
</feature>
<evidence type="ECO:0000313" key="1">
    <source>
        <dbReference type="EMBL" id="GAG19707.1"/>
    </source>
</evidence>
<dbReference type="AlphaFoldDB" id="X0W8Y2"/>
<dbReference type="EMBL" id="BARS01039507">
    <property type="protein sequence ID" value="GAG19707.1"/>
    <property type="molecule type" value="Genomic_DNA"/>
</dbReference>
<accession>X0W8Y2</accession>